<name>A0A504YXK7_FASGI</name>
<keyword evidence="2" id="KW-1185">Reference proteome</keyword>
<dbReference type="Proteomes" id="UP000316759">
    <property type="component" value="Unassembled WGS sequence"/>
</dbReference>
<protein>
    <submittedName>
        <fullName evidence="1">Uncharacterized protein</fullName>
    </submittedName>
</protein>
<comment type="caution">
    <text evidence="1">The sequence shown here is derived from an EMBL/GenBank/DDBJ whole genome shotgun (WGS) entry which is preliminary data.</text>
</comment>
<accession>A0A504YXK7</accession>
<evidence type="ECO:0000313" key="2">
    <source>
        <dbReference type="Proteomes" id="UP000316759"/>
    </source>
</evidence>
<sequence length="94" mass="10768">MWSNPFTLTAFLKRQHKLLHGIERKRLRNIPRVSLPFLNIALHFVASPHKNHGCLPETKAIYQVLGLVSSTMLGSYDPFRITRSNRNDAKSDTP</sequence>
<proteinExistence type="predicted"/>
<dbReference type="EMBL" id="SUNJ01003458">
    <property type="protein sequence ID" value="TPP65245.1"/>
    <property type="molecule type" value="Genomic_DNA"/>
</dbReference>
<organism evidence="1 2">
    <name type="scientific">Fasciola gigantica</name>
    <name type="common">Giant liver fluke</name>
    <dbReference type="NCBI Taxonomy" id="46835"/>
    <lineage>
        <taxon>Eukaryota</taxon>
        <taxon>Metazoa</taxon>
        <taxon>Spiralia</taxon>
        <taxon>Lophotrochozoa</taxon>
        <taxon>Platyhelminthes</taxon>
        <taxon>Trematoda</taxon>
        <taxon>Digenea</taxon>
        <taxon>Plagiorchiida</taxon>
        <taxon>Echinostomata</taxon>
        <taxon>Echinostomatoidea</taxon>
        <taxon>Fasciolidae</taxon>
        <taxon>Fasciola</taxon>
    </lineage>
</organism>
<gene>
    <name evidence="1" type="ORF">FGIG_01399</name>
</gene>
<dbReference type="OrthoDB" id="542013at2759"/>
<evidence type="ECO:0000313" key="1">
    <source>
        <dbReference type="EMBL" id="TPP65245.1"/>
    </source>
</evidence>
<reference evidence="1 2" key="1">
    <citation type="submission" date="2019-04" db="EMBL/GenBank/DDBJ databases">
        <title>Annotation for the trematode Fasciola gigantica.</title>
        <authorList>
            <person name="Choi Y.-J."/>
        </authorList>
    </citation>
    <scope>NUCLEOTIDE SEQUENCE [LARGE SCALE GENOMIC DNA]</scope>
    <source>
        <strain evidence="1">Uganda_cow_1</strain>
    </source>
</reference>
<dbReference type="AlphaFoldDB" id="A0A504YXK7"/>